<dbReference type="OrthoDB" id="164492at2"/>
<evidence type="ECO:0000256" key="4">
    <source>
        <dbReference type="ARBA" id="ARBA00022989"/>
    </source>
</evidence>
<comment type="caution">
    <text evidence="8">The sequence shown here is derived from an EMBL/GenBank/DDBJ whole genome shotgun (WGS) entry which is preliminary data.</text>
</comment>
<comment type="subcellular location">
    <subcellularLocation>
        <location evidence="1">Cell membrane</location>
        <topology evidence="1">Multi-pass membrane protein</topology>
    </subcellularLocation>
</comment>
<dbReference type="RefSeq" id="WP_112429591.1">
    <property type="nucleotide sequence ID" value="NZ_MCIF01000002.1"/>
</dbReference>
<keyword evidence="3 6" id="KW-0812">Transmembrane</keyword>
<dbReference type="InterPro" id="IPR027379">
    <property type="entry name" value="CLS_N"/>
</dbReference>
<accession>A0A328VET5</accession>
<evidence type="ECO:0000256" key="5">
    <source>
        <dbReference type="ARBA" id="ARBA00023136"/>
    </source>
</evidence>
<evidence type="ECO:0000313" key="9">
    <source>
        <dbReference type="Proteomes" id="UP000248706"/>
    </source>
</evidence>
<dbReference type="EMBL" id="MCIF01000002">
    <property type="protein sequence ID" value="RAQ96206.1"/>
    <property type="molecule type" value="Genomic_DNA"/>
</dbReference>
<evidence type="ECO:0000256" key="1">
    <source>
        <dbReference type="ARBA" id="ARBA00004651"/>
    </source>
</evidence>
<feature type="transmembrane region" description="Helical" evidence="6">
    <location>
        <begin position="44"/>
        <end position="63"/>
    </location>
</feature>
<dbReference type="GO" id="GO:0005886">
    <property type="term" value="C:plasma membrane"/>
    <property type="evidence" value="ECO:0007669"/>
    <property type="project" value="UniProtKB-SubCell"/>
</dbReference>
<feature type="transmembrane region" description="Helical" evidence="6">
    <location>
        <begin position="12"/>
        <end position="32"/>
    </location>
</feature>
<keyword evidence="9" id="KW-1185">Reference proteome</keyword>
<proteinExistence type="predicted"/>
<reference evidence="8 9" key="1">
    <citation type="submission" date="2016-08" db="EMBL/GenBank/DDBJ databases">
        <title>Analysis of Carbohydrate Active Enzymes in Thermogemmatispora T81 Reveals Carbohydrate Degradation Ability.</title>
        <authorList>
            <person name="Tomazini A."/>
            <person name="Lal S."/>
            <person name="Stott M."/>
            <person name="Henrissat B."/>
            <person name="Polikarpov I."/>
            <person name="Sparling R."/>
            <person name="Levin D.B."/>
        </authorList>
    </citation>
    <scope>NUCLEOTIDE SEQUENCE [LARGE SCALE GENOMIC DNA]</scope>
    <source>
        <strain evidence="8 9">T81</strain>
    </source>
</reference>
<dbReference type="Proteomes" id="UP000248706">
    <property type="component" value="Unassembled WGS sequence"/>
</dbReference>
<gene>
    <name evidence="8" type="ORF">A4R35_11740</name>
</gene>
<dbReference type="Pfam" id="PF13396">
    <property type="entry name" value="PLDc_N"/>
    <property type="match status" value="1"/>
</dbReference>
<protein>
    <recommendedName>
        <fullName evidence="7">Cardiolipin synthase N-terminal domain-containing protein</fullName>
    </recommendedName>
</protein>
<organism evidence="8 9">
    <name type="scientific">Thermogemmatispora tikiterensis</name>
    <dbReference type="NCBI Taxonomy" id="1825093"/>
    <lineage>
        <taxon>Bacteria</taxon>
        <taxon>Bacillati</taxon>
        <taxon>Chloroflexota</taxon>
        <taxon>Ktedonobacteria</taxon>
        <taxon>Thermogemmatisporales</taxon>
        <taxon>Thermogemmatisporaceae</taxon>
        <taxon>Thermogemmatispora</taxon>
    </lineage>
</organism>
<evidence type="ECO:0000256" key="2">
    <source>
        <dbReference type="ARBA" id="ARBA00022475"/>
    </source>
</evidence>
<keyword evidence="5 6" id="KW-0472">Membrane</keyword>
<keyword evidence="2" id="KW-1003">Cell membrane</keyword>
<dbReference type="AlphaFoldDB" id="A0A328VET5"/>
<name>A0A328VET5_9CHLR</name>
<sequence>MSGERGCLFNSLLFLIIVFVPIVGHIIETFMILEDDHSTAGKLLWLAVIWFIPFLGPFLYLLFGQRRHHVAFGQPSYGTR</sequence>
<evidence type="ECO:0000256" key="3">
    <source>
        <dbReference type="ARBA" id="ARBA00022692"/>
    </source>
</evidence>
<evidence type="ECO:0000259" key="7">
    <source>
        <dbReference type="Pfam" id="PF13396"/>
    </source>
</evidence>
<evidence type="ECO:0000313" key="8">
    <source>
        <dbReference type="EMBL" id="RAQ96206.1"/>
    </source>
</evidence>
<keyword evidence="4 6" id="KW-1133">Transmembrane helix</keyword>
<feature type="domain" description="Cardiolipin synthase N-terminal" evidence="7">
    <location>
        <begin position="37"/>
        <end position="65"/>
    </location>
</feature>
<evidence type="ECO:0000256" key="6">
    <source>
        <dbReference type="SAM" id="Phobius"/>
    </source>
</evidence>